<feature type="domain" description="DUF8035" evidence="3">
    <location>
        <begin position="225"/>
        <end position="277"/>
    </location>
</feature>
<dbReference type="OrthoDB" id="5549748at2759"/>
<dbReference type="RefSeq" id="XP_008714391.1">
    <property type="nucleotide sequence ID" value="XM_008716169.1"/>
</dbReference>
<dbReference type="AlphaFoldDB" id="W2S243"/>
<dbReference type="STRING" id="1220924.W2S243"/>
<evidence type="ECO:0000256" key="2">
    <source>
        <dbReference type="SAM" id="MobiDB-lite"/>
    </source>
</evidence>
<feature type="compositionally biased region" description="Basic and acidic residues" evidence="2">
    <location>
        <begin position="157"/>
        <end position="167"/>
    </location>
</feature>
<evidence type="ECO:0000259" key="3">
    <source>
        <dbReference type="Pfam" id="PF26118"/>
    </source>
</evidence>
<organism evidence="4 5">
    <name type="scientific">Cyphellophora europaea (strain CBS 101466)</name>
    <name type="common">Phialophora europaea</name>
    <dbReference type="NCBI Taxonomy" id="1220924"/>
    <lineage>
        <taxon>Eukaryota</taxon>
        <taxon>Fungi</taxon>
        <taxon>Dikarya</taxon>
        <taxon>Ascomycota</taxon>
        <taxon>Pezizomycotina</taxon>
        <taxon>Eurotiomycetes</taxon>
        <taxon>Chaetothyriomycetidae</taxon>
        <taxon>Chaetothyriales</taxon>
        <taxon>Cyphellophoraceae</taxon>
        <taxon>Cyphellophora</taxon>
    </lineage>
</organism>
<dbReference type="eggNOG" id="ENOG502SSBZ">
    <property type="taxonomic scope" value="Eukaryota"/>
</dbReference>
<dbReference type="InterPro" id="IPR058348">
    <property type="entry name" value="DUF8035"/>
</dbReference>
<gene>
    <name evidence="4" type="ORF">HMPREF1541_01812</name>
</gene>
<dbReference type="InParanoid" id="W2S243"/>
<feature type="region of interest" description="Disordered" evidence="2">
    <location>
        <begin position="1"/>
        <end position="227"/>
    </location>
</feature>
<feature type="compositionally biased region" description="Basic and acidic residues" evidence="2">
    <location>
        <begin position="63"/>
        <end position="94"/>
    </location>
</feature>
<keyword evidence="1" id="KW-0175">Coiled coil</keyword>
<feature type="compositionally biased region" description="Basic and acidic residues" evidence="2">
    <location>
        <begin position="23"/>
        <end position="37"/>
    </location>
</feature>
<evidence type="ECO:0000256" key="1">
    <source>
        <dbReference type="SAM" id="Coils"/>
    </source>
</evidence>
<feature type="compositionally biased region" description="Basic residues" evidence="2">
    <location>
        <begin position="338"/>
        <end position="348"/>
    </location>
</feature>
<proteinExistence type="predicted"/>
<reference evidence="4 5" key="1">
    <citation type="submission" date="2013-03" db="EMBL/GenBank/DDBJ databases">
        <title>The Genome Sequence of Phialophora europaea CBS 101466.</title>
        <authorList>
            <consortium name="The Broad Institute Genomics Platform"/>
            <person name="Cuomo C."/>
            <person name="de Hoog S."/>
            <person name="Gorbushina A."/>
            <person name="Walker B."/>
            <person name="Young S.K."/>
            <person name="Zeng Q."/>
            <person name="Gargeya S."/>
            <person name="Fitzgerald M."/>
            <person name="Haas B."/>
            <person name="Abouelleil A."/>
            <person name="Allen A.W."/>
            <person name="Alvarado L."/>
            <person name="Arachchi H.M."/>
            <person name="Berlin A.M."/>
            <person name="Chapman S.B."/>
            <person name="Gainer-Dewar J."/>
            <person name="Goldberg J."/>
            <person name="Griggs A."/>
            <person name="Gujja S."/>
            <person name="Hansen M."/>
            <person name="Howarth C."/>
            <person name="Imamovic A."/>
            <person name="Ireland A."/>
            <person name="Larimer J."/>
            <person name="McCowan C."/>
            <person name="Murphy C."/>
            <person name="Pearson M."/>
            <person name="Poon T.W."/>
            <person name="Priest M."/>
            <person name="Roberts A."/>
            <person name="Saif S."/>
            <person name="Shea T."/>
            <person name="Sisk P."/>
            <person name="Sykes S."/>
            <person name="Wortman J."/>
            <person name="Nusbaum C."/>
            <person name="Birren B."/>
        </authorList>
    </citation>
    <scope>NUCLEOTIDE SEQUENCE [LARGE SCALE GENOMIC DNA]</scope>
    <source>
        <strain evidence="4 5">CBS 101466</strain>
    </source>
</reference>
<protein>
    <recommendedName>
        <fullName evidence="3">DUF8035 domain-containing protein</fullName>
    </recommendedName>
</protein>
<feature type="compositionally biased region" description="Basic residues" evidence="2">
    <location>
        <begin position="191"/>
        <end position="207"/>
    </location>
</feature>
<dbReference type="EMBL" id="KB822718">
    <property type="protein sequence ID" value="ETN42655.1"/>
    <property type="molecule type" value="Genomic_DNA"/>
</dbReference>
<feature type="compositionally biased region" description="Basic and acidic residues" evidence="2">
    <location>
        <begin position="131"/>
        <end position="146"/>
    </location>
</feature>
<feature type="coiled-coil region" evidence="1">
    <location>
        <begin position="434"/>
        <end position="461"/>
    </location>
</feature>
<feature type="compositionally biased region" description="Basic and acidic residues" evidence="2">
    <location>
        <begin position="356"/>
        <end position="373"/>
    </location>
</feature>
<dbReference type="Proteomes" id="UP000030752">
    <property type="component" value="Unassembled WGS sequence"/>
</dbReference>
<sequence>MSRYRPEYRSSGDLPYREAPTARWDRDSFARAERDRYGPPIIEQRPPYAEPYSPPRRSAPVYEEERYYESDRYGPGGRQERRYYEDDYYRDDPRAAGGAMIPFRPERPARPEPPAPVAPPRLLRRQSSLDFYDRRGPRRYDYDDHGPPPPRGPPRRGGYEVEQRQYDDVQVQDPYAYGDDGFREYREREWVRKRRNSSGGRSRSRSRPRSEFVESTKEEEKPYPRRGKTRMPKRLVHTKVLYDLGYPYYEEDEKTILIEKALGPDNIDEVFTMSKEYFARETHTTRLIEAPPAETVREVKIEKDFKEIDDVRTLPLEEAPRSVRDWDALSVRSGAKSARSRSRRRSRRGSSPGETVKQEIIEKKEKIIEREVSPARTHRSHKHRDFSPTATSRSGSEVFVEKKIIREEDDFDESNSVHVGPLALVVDRHPDRSDRDIKEEIRRLEAERKALRRERRYEREGGELIKIERVRERSPSPVGEVIVADRRGDEILEVRKDKRGRMSLVR</sequence>
<accession>W2S243</accession>
<feature type="compositionally biased region" description="Basic and acidic residues" evidence="2">
    <location>
        <begin position="208"/>
        <end position="223"/>
    </location>
</feature>
<dbReference type="GeneID" id="19969151"/>
<evidence type="ECO:0000313" key="5">
    <source>
        <dbReference type="Proteomes" id="UP000030752"/>
    </source>
</evidence>
<feature type="compositionally biased region" description="Basic and acidic residues" evidence="2">
    <location>
        <begin position="1"/>
        <end position="10"/>
    </location>
</feature>
<keyword evidence="5" id="KW-1185">Reference proteome</keyword>
<feature type="region of interest" description="Disordered" evidence="2">
    <location>
        <begin position="335"/>
        <end position="394"/>
    </location>
</feature>
<evidence type="ECO:0000313" key="4">
    <source>
        <dbReference type="EMBL" id="ETN42655.1"/>
    </source>
</evidence>
<dbReference type="VEuPathDB" id="FungiDB:HMPREF1541_01812"/>
<feature type="compositionally biased region" description="Basic and acidic residues" evidence="2">
    <location>
        <begin position="180"/>
        <end position="190"/>
    </location>
</feature>
<dbReference type="HOGENOM" id="CLU_053162_0_0_1"/>
<dbReference type="Pfam" id="PF26118">
    <property type="entry name" value="DUF8035"/>
    <property type="match status" value="1"/>
</dbReference>
<name>W2S243_CYPE1</name>